<dbReference type="GO" id="GO:0046933">
    <property type="term" value="F:proton-transporting ATP synthase activity, rotational mechanism"/>
    <property type="evidence" value="ECO:0007669"/>
    <property type="project" value="InterPro"/>
</dbReference>
<keyword evidence="11" id="KW-1185">Reference proteome</keyword>
<evidence type="ECO:0000256" key="3">
    <source>
        <dbReference type="ARBA" id="ARBA00007681"/>
    </source>
</evidence>
<keyword evidence="4" id="KW-0813">Transport</keyword>
<evidence type="ECO:0000256" key="1">
    <source>
        <dbReference type="ARBA" id="ARBA00003456"/>
    </source>
</evidence>
<dbReference type="AlphaFoldDB" id="A0A4V3AS12"/>
<dbReference type="Gene3D" id="3.40.1380.10">
    <property type="match status" value="1"/>
</dbReference>
<gene>
    <name evidence="10" type="ORF">E1832_09810</name>
</gene>
<dbReference type="SUPFAM" id="SSF52943">
    <property type="entry name" value="ATP synthase (F1-ATPase), gamma subunit"/>
    <property type="match status" value="1"/>
</dbReference>
<dbReference type="PANTHER" id="PTHR11693">
    <property type="entry name" value="ATP SYNTHASE GAMMA CHAIN"/>
    <property type="match status" value="1"/>
</dbReference>
<keyword evidence="9" id="KW-0066">ATP synthesis</keyword>
<evidence type="ECO:0000313" key="11">
    <source>
        <dbReference type="Proteomes" id="UP000295301"/>
    </source>
</evidence>
<evidence type="ECO:0000256" key="2">
    <source>
        <dbReference type="ARBA" id="ARBA00004170"/>
    </source>
</evidence>
<comment type="similarity">
    <text evidence="3">Belongs to the ATPase gamma chain family.</text>
</comment>
<dbReference type="InterPro" id="IPR035968">
    <property type="entry name" value="ATP_synth_F1_ATPase_gsu"/>
</dbReference>
<dbReference type="OrthoDB" id="9812769at2"/>
<evidence type="ECO:0000256" key="4">
    <source>
        <dbReference type="ARBA" id="ARBA00022448"/>
    </source>
</evidence>
<dbReference type="CDD" id="cd12151">
    <property type="entry name" value="F1-ATPase_gamma"/>
    <property type="match status" value="1"/>
</dbReference>
<dbReference type="EMBL" id="SMUV01000063">
    <property type="protein sequence ID" value="TDK48737.1"/>
    <property type="molecule type" value="Genomic_DNA"/>
</dbReference>
<dbReference type="RefSeq" id="WP_133359567.1">
    <property type="nucleotide sequence ID" value="NZ_SMUV01000063.1"/>
</dbReference>
<accession>A0A4V3AS12</accession>
<comment type="caution">
    <text evidence="10">The sequence shown here is derived from an EMBL/GenBank/DDBJ whole genome shotgun (WGS) entry which is preliminary data.</text>
</comment>
<keyword evidence="7" id="KW-0472">Membrane</keyword>
<evidence type="ECO:0000256" key="8">
    <source>
        <dbReference type="ARBA" id="ARBA00023196"/>
    </source>
</evidence>
<name>A0A4V3AS12_9RHOB</name>
<protein>
    <submittedName>
        <fullName evidence="10">F0F1 ATP synthase subunit gamma</fullName>
    </submittedName>
</protein>
<evidence type="ECO:0000256" key="6">
    <source>
        <dbReference type="ARBA" id="ARBA00023065"/>
    </source>
</evidence>
<dbReference type="InterPro" id="IPR000131">
    <property type="entry name" value="ATP_synth_F1_gsu"/>
</dbReference>
<proteinExistence type="inferred from homology"/>
<dbReference type="Pfam" id="PF00231">
    <property type="entry name" value="ATP-synt"/>
    <property type="match status" value="1"/>
</dbReference>
<dbReference type="GO" id="GO:0045259">
    <property type="term" value="C:proton-transporting ATP synthase complex"/>
    <property type="evidence" value="ECO:0007669"/>
    <property type="project" value="UniProtKB-KW"/>
</dbReference>
<evidence type="ECO:0000256" key="7">
    <source>
        <dbReference type="ARBA" id="ARBA00023136"/>
    </source>
</evidence>
<evidence type="ECO:0000256" key="9">
    <source>
        <dbReference type="ARBA" id="ARBA00023310"/>
    </source>
</evidence>
<evidence type="ECO:0000313" key="10">
    <source>
        <dbReference type="EMBL" id="TDK48737.1"/>
    </source>
</evidence>
<keyword evidence="8" id="KW-0139">CF(1)</keyword>
<keyword evidence="5" id="KW-0375">Hydrogen ion transport</keyword>
<dbReference type="Gene3D" id="1.10.287.80">
    <property type="entry name" value="ATP synthase, gamma subunit, helix hairpin domain"/>
    <property type="match status" value="1"/>
</dbReference>
<sequence>MDTLEDLGRHIEVAEDLQSVVRTMKAISAVGIRRHEAAEWAMRQYLETVEMGLQVALRAGPAATLTPEGGGGDGEVGVVLIGSEIGLCGGFNERLVSFALDRLSAAGIAVGRRRLLIVGSRAEASWGAAGGEPPAHLQQAPATVEALAGTVNSVLTRLDHWRAGGVARLGLFHQQMGGPEGSAPVEVRLLPIDPDWLKRLGARRWPSRRLPVCQGPVGAVTRGLIRQLLFARVFGAVLQSRAAEHAERLTAMQAAERSIGDKIDELRKTHQLLRQQVITAELLDIIGGYEAAARRPGDEGFAGA</sequence>
<organism evidence="10 11">
    <name type="scientific">Antarcticimicrobium luteum</name>
    <dbReference type="NCBI Taxonomy" id="2547397"/>
    <lineage>
        <taxon>Bacteria</taxon>
        <taxon>Pseudomonadati</taxon>
        <taxon>Pseudomonadota</taxon>
        <taxon>Alphaproteobacteria</taxon>
        <taxon>Rhodobacterales</taxon>
        <taxon>Paracoccaceae</taxon>
        <taxon>Antarcticimicrobium</taxon>
    </lineage>
</organism>
<comment type="subcellular location">
    <subcellularLocation>
        <location evidence="2">Membrane</location>
        <topology evidence="2">Peripheral membrane protein</topology>
    </subcellularLocation>
</comment>
<dbReference type="Proteomes" id="UP000295301">
    <property type="component" value="Unassembled WGS sequence"/>
</dbReference>
<comment type="function">
    <text evidence="1">Produces ATP from ADP in the presence of a proton gradient across the membrane. The gamma chain is believed to be important in regulating ATPase activity and the flow of protons through the CF(0) complex.</text>
</comment>
<dbReference type="PANTHER" id="PTHR11693:SF22">
    <property type="entry name" value="ATP SYNTHASE SUBUNIT GAMMA, MITOCHONDRIAL"/>
    <property type="match status" value="1"/>
</dbReference>
<keyword evidence="6" id="KW-0406">Ion transport</keyword>
<evidence type="ECO:0000256" key="5">
    <source>
        <dbReference type="ARBA" id="ARBA00022781"/>
    </source>
</evidence>
<reference evidence="10 11" key="1">
    <citation type="submission" date="2019-03" db="EMBL/GenBank/DDBJ databases">
        <title>Ruegeria lutea sp. nov., a novel strain, isolated from marine sediment, the Masan Bay, South Korea.</title>
        <authorList>
            <person name="Kim J."/>
            <person name="Kim D.-Y."/>
            <person name="Lee S.-S."/>
        </authorList>
    </citation>
    <scope>NUCLEOTIDE SEQUENCE [LARGE SCALE GENOMIC DNA]</scope>
    <source>
        <strain evidence="10 11">318-1</strain>
    </source>
</reference>